<evidence type="ECO:0008006" key="7">
    <source>
        <dbReference type="Google" id="ProtNLM"/>
    </source>
</evidence>
<evidence type="ECO:0000256" key="2">
    <source>
        <dbReference type="ARBA" id="ARBA00022692"/>
    </source>
</evidence>
<protein>
    <recommendedName>
        <fullName evidence="7">NADH-quinone oxidoreductase subunit H</fullName>
    </recommendedName>
</protein>
<evidence type="ECO:0000256" key="1">
    <source>
        <dbReference type="ARBA" id="ARBA00004141"/>
    </source>
</evidence>
<keyword evidence="2 5" id="KW-0812">Transmembrane</keyword>
<dbReference type="Pfam" id="PF00146">
    <property type="entry name" value="NADHdh"/>
    <property type="match status" value="1"/>
</dbReference>
<accession>A0A381XWA8</accession>
<dbReference type="AlphaFoldDB" id="A0A381XWA8"/>
<dbReference type="GO" id="GO:0016020">
    <property type="term" value="C:membrane"/>
    <property type="evidence" value="ECO:0007669"/>
    <property type="project" value="UniProtKB-SubCell"/>
</dbReference>
<dbReference type="EMBL" id="UINC01016617">
    <property type="protein sequence ID" value="SVA69069.1"/>
    <property type="molecule type" value="Genomic_DNA"/>
</dbReference>
<gene>
    <name evidence="6" type="ORF">METZ01_LOCUS121923</name>
</gene>
<sequence length="60" mass="6395">MSSPNLSFVLAVTLSGLPIFLFMALNALIAVYAERKISAFMQDRLGPMGQGVGLHAGKWG</sequence>
<evidence type="ECO:0000256" key="3">
    <source>
        <dbReference type="ARBA" id="ARBA00022989"/>
    </source>
</evidence>
<reference evidence="6" key="1">
    <citation type="submission" date="2018-05" db="EMBL/GenBank/DDBJ databases">
        <authorList>
            <person name="Lanie J.A."/>
            <person name="Ng W.-L."/>
            <person name="Kazmierczak K.M."/>
            <person name="Andrzejewski T.M."/>
            <person name="Davidsen T.M."/>
            <person name="Wayne K.J."/>
            <person name="Tettelin H."/>
            <person name="Glass J.I."/>
            <person name="Rusch D."/>
            <person name="Podicherti R."/>
            <person name="Tsui H.-C.T."/>
            <person name="Winkler M.E."/>
        </authorList>
    </citation>
    <scope>NUCLEOTIDE SEQUENCE</scope>
</reference>
<evidence type="ECO:0000256" key="4">
    <source>
        <dbReference type="ARBA" id="ARBA00023136"/>
    </source>
</evidence>
<comment type="subcellular location">
    <subcellularLocation>
        <location evidence="1">Membrane</location>
        <topology evidence="1">Multi-pass membrane protein</topology>
    </subcellularLocation>
</comment>
<feature type="non-terminal residue" evidence="6">
    <location>
        <position position="60"/>
    </location>
</feature>
<keyword evidence="3 5" id="KW-1133">Transmembrane helix</keyword>
<keyword evidence="4 5" id="KW-0472">Membrane</keyword>
<proteinExistence type="predicted"/>
<name>A0A381XWA8_9ZZZZ</name>
<feature type="transmembrane region" description="Helical" evidence="5">
    <location>
        <begin position="6"/>
        <end position="32"/>
    </location>
</feature>
<dbReference type="InterPro" id="IPR001694">
    <property type="entry name" value="NADH_UbQ_OxRdtase_su1/FPO"/>
</dbReference>
<evidence type="ECO:0000313" key="6">
    <source>
        <dbReference type="EMBL" id="SVA69069.1"/>
    </source>
</evidence>
<evidence type="ECO:0000256" key="5">
    <source>
        <dbReference type="SAM" id="Phobius"/>
    </source>
</evidence>
<organism evidence="6">
    <name type="scientific">marine metagenome</name>
    <dbReference type="NCBI Taxonomy" id="408172"/>
    <lineage>
        <taxon>unclassified sequences</taxon>
        <taxon>metagenomes</taxon>
        <taxon>ecological metagenomes</taxon>
    </lineage>
</organism>